<dbReference type="PANTHER" id="PTHR47970">
    <property type="entry name" value="KINESIN-LIKE PROTEIN KIF11"/>
    <property type="match status" value="1"/>
</dbReference>
<dbReference type="GO" id="GO:0007018">
    <property type="term" value="P:microtubule-based movement"/>
    <property type="evidence" value="ECO:0007669"/>
    <property type="project" value="InterPro"/>
</dbReference>
<reference evidence="14" key="1">
    <citation type="submission" date="2025-08" db="UniProtKB">
        <authorList>
            <consortium name="RefSeq"/>
        </authorList>
    </citation>
    <scope>IDENTIFICATION</scope>
    <source>
        <tissue evidence="14">Skeletal muscle</tissue>
    </source>
</reference>
<dbReference type="SUPFAM" id="SSF52540">
    <property type="entry name" value="P-loop containing nucleoside triphosphate hydrolases"/>
    <property type="match status" value="1"/>
</dbReference>
<sequence>MVEAVSREELSEASSPEEEVKELYQPLKVYLRVRPFSKAELENNENQDCLIIENQETITLQTPKELAQIKNNEKKIGQSAHQFTFTKVFGPDTTQNEFFEGTMKDIVNAYLDGRNGLVFTYGVTNAGKSFTVQGCPKDGGILPRSLDMIFNHIKGRQYSKMNLKPCFSNLTKMLNDMQVKQEESIKAALLYDKPEFVKSEAYNIGQKTLASLWVSFFEIYNEYIYDLLDLLPVLKNQKRKVLRICEDQGGNFYIKDLKWVNISDSEEACKILKIGNKNRSLASTKMNQQSSRSHSIFSIRLLSLSDEDVPHTLGISELSFCDLAGSERCHKAQTFGDRLKEAGNINNSLLILGKCIAALKQNQNS</sequence>
<feature type="non-terminal residue" evidence="14">
    <location>
        <position position="365"/>
    </location>
</feature>
<evidence type="ECO:0000256" key="6">
    <source>
        <dbReference type="ARBA" id="ARBA00022840"/>
    </source>
</evidence>
<dbReference type="GO" id="GO:0005876">
    <property type="term" value="C:spindle microtubule"/>
    <property type="evidence" value="ECO:0007669"/>
    <property type="project" value="TreeGrafter"/>
</dbReference>
<dbReference type="PROSITE" id="PS00411">
    <property type="entry name" value="KINESIN_MOTOR_1"/>
    <property type="match status" value="1"/>
</dbReference>
<dbReference type="GO" id="GO:0005634">
    <property type="term" value="C:nucleus"/>
    <property type="evidence" value="ECO:0007669"/>
    <property type="project" value="TreeGrafter"/>
</dbReference>
<comment type="subcellular location">
    <subcellularLocation>
        <location evidence="1">Cytoplasm</location>
        <location evidence="1">Cytoskeleton</location>
        <location evidence="1">Spindle</location>
    </subcellularLocation>
</comment>
<evidence type="ECO:0000256" key="1">
    <source>
        <dbReference type="ARBA" id="ARBA00004186"/>
    </source>
</evidence>
<dbReference type="Proteomes" id="UP000504617">
    <property type="component" value="Unplaced"/>
</dbReference>
<keyword evidence="7" id="KW-0175">Coiled coil</keyword>
<dbReference type="PRINTS" id="PR00380">
    <property type="entry name" value="KINESINHEAVY"/>
</dbReference>
<dbReference type="GO" id="GO:0008574">
    <property type="term" value="F:plus-end-directed microtubule motor activity"/>
    <property type="evidence" value="ECO:0007669"/>
    <property type="project" value="TreeGrafter"/>
</dbReference>
<dbReference type="PROSITE" id="PS50067">
    <property type="entry name" value="KINESIN_MOTOR_2"/>
    <property type="match status" value="1"/>
</dbReference>
<proteinExistence type="inferred from homology"/>
<evidence type="ECO:0000259" key="12">
    <source>
        <dbReference type="PROSITE" id="PS50067"/>
    </source>
</evidence>
<dbReference type="InterPro" id="IPR027417">
    <property type="entry name" value="P-loop_NTPase"/>
</dbReference>
<protein>
    <recommendedName>
        <fullName evidence="11">Kinesin-like protein</fullName>
    </recommendedName>
</protein>
<keyword evidence="6 10" id="KW-0067">ATP-binding</keyword>
<dbReference type="AlphaFoldDB" id="A0A6I9YQN1"/>
<keyword evidence="9" id="KW-0206">Cytoskeleton</keyword>
<dbReference type="GO" id="GO:0005524">
    <property type="term" value="F:ATP binding"/>
    <property type="evidence" value="ECO:0007669"/>
    <property type="project" value="UniProtKB-UniRule"/>
</dbReference>
<name>A0A6I9YQN1_9SAUR</name>
<evidence type="ECO:0000256" key="9">
    <source>
        <dbReference type="ARBA" id="ARBA00023212"/>
    </source>
</evidence>
<feature type="binding site" evidence="10">
    <location>
        <begin position="122"/>
        <end position="129"/>
    </location>
    <ligand>
        <name>ATP</name>
        <dbReference type="ChEBI" id="CHEBI:30616"/>
    </ligand>
</feature>
<dbReference type="InterPro" id="IPR001752">
    <property type="entry name" value="Kinesin_motor_dom"/>
</dbReference>
<dbReference type="SMART" id="SM00129">
    <property type="entry name" value="KISc"/>
    <property type="match status" value="1"/>
</dbReference>
<dbReference type="Pfam" id="PF00225">
    <property type="entry name" value="Kinesin"/>
    <property type="match status" value="1"/>
</dbReference>
<keyword evidence="5 10" id="KW-0547">Nucleotide-binding</keyword>
<gene>
    <name evidence="14" type="primary">LOC106552769</name>
</gene>
<evidence type="ECO:0000256" key="8">
    <source>
        <dbReference type="ARBA" id="ARBA00023175"/>
    </source>
</evidence>
<keyword evidence="4 11" id="KW-0493">Microtubule</keyword>
<evidence type="ECO:0000256" key="3">
    <source>
        <dbReference type="ARBA" id="ARBA00022553"/>
    </source>
</evidence>
<evidence type="ECO:0000256" key="5">
    <source>
        <dbReference type="ARBA" id="ARBA00022741"/>
    </source>
</evidence>
<dbReference type="Gene3D" id="3.40.850.10">
    <property type="entry name" value="Kinesin motor domain"/>
    <property type="match status" value="1"/>
</dbReference>
<evidence type="ECO:0000256" key="11">
    <source>
        <dbReference type="RuleBase" id="RU000394"/>
    </source>
</evidence>
<evidence type="ECO:0000256" key="7">
    <source>
        <dbReference type="ARBA" id="ARBA00023054"/>
    </source>
</evidence>
<keyword evidence="2" id="KW-0963">Cytoplasm</keyword>
<dbReference type="GO" id="GO:0072686">
    <property type="term" value="C:mitotic spindle"/>
    <property type="evidence" value="ECO:0007669"/>
    <property type="project" value="TreeGrafter"/>
</dbReference>
<comment type="similarity">
    <text evidence="10 11">Belongs to the TRAFAC class myosin-kinesin ATPase superfamily. Kinesin family.</text>
</comment>
<accession>A0A6I9YQN1</accession>
<evidence type="ECO:0000256" key="2">
    <source>
        <dbReference type="ARBA" id="ARBA00022490"/>
    </source>
</evidence>
<keyword evidence="13" id="KW-1185">Reference proteome</keyword>
<organism evidence="13 14">
    <name type="scientific">Thamnophis sirtalis</name>
    <dbReference type="NCBI Taxonomy" id="35019"/>
    <lineage>
        <taxon>Eukaryota</taxon>
        <taxon>Metazoa</taxon>
        <taxon>Chordata</taxon>
        <taxon>Craniata</taxon>
        <taxon>Vertebrata</taxon>
        <taxon>Euteleostomi</taxon>
        <taxon>Lepidosauria</taxon>
        <taxon>Squamata</taxon>
        <taxon>Bifurcata</taxon>
        <taxon>Unidentata</taxon>
        <taxon>Episquamata</taxon>
        <taxon>Toxicofera</taxon>
        <taxon>Serpentes</taxon>
        <taxon>Colubroidea</taxon>
        <taxon>Colubridae</taxon>
        <taxon>Natricinae</taxon>
        <taxon>Thamnophis</taxon>
    </lineage>
</organism>
<dbReference type="OrthoDB" id="2403182at2759"/>
<dbReference type="GO" id="GO:0051231">
    <property type="term" value="P:spindle elongation"/>
    <property type="evidence" value="ECO:0007669"/>
    <property type="project" value="TreeGrafter"/>
</dbReference>
<dbReference type="PANTHER" id="PTHR47970:SF29">
    <property type="entry name" value="KINESIN FAMILY MEMBER 20B"/>
    <property type="match status" value="1"/>
</dbReference>
<evidence type="ECO:0000313" key="14">
    <source>
        <dbReference type="RefSeq" id="XP_013926602.1"/>
    </source>
</evidence>
<dbReference type="InterPro" id="IPR047149">
    <property type="entry name" value="KIF11-like"/>
</dbReference>
<dbReference type="GO" id="GO:0090307">
    <property type="term" value="P:mitotic spindle assembly"/>
    <property type="evidence" value="ECO:0007669"/>
    <property type="project" value="TreeGrafter"/>
</dbReference>
<dbReference type="GeneID" id="106552769"/>
<dbReference type="RefSeq" id="XP_013926602.1">
    <property type="nucleotide sequence ID" value="XM_014071127.1"/>
</dbReference>
<dbReference type="KEGG" id="tsr:106552769"/>
<dbReference type="GO" id="GO:0008017">
    <property type="term" value="F:microtubule binding"/>
    <property type="evidence" value="ECO:0007669"/>
    <property type="project" value="InterPro"/>
</dbReference>
<feature type="domain" description="Kinesin motor" evidence="12">
    <location>
        <begin position="26"/>
        <end position="365"/>
    </location>
</feature>
<keyword evidence="3" id="KW-0597">Phosphoprotein</keyword>
<dbReference type="InterPro" id="IPR036961">
    <property type="entry name" value="Kinesin_motor_dom_sf"/>
</dbReference>
<keyword evidence="8 10" id="KW-0505">Motor protein</keyword>
<evidence type="ECO:0000256" key="4">
    <source>
        <dbReference type="ARBA" id="ARBA00022701"/>
    </source>
</evidence>
<evidence type="ECO:0000256" key="10">
    <source>
        <dbReference type="PROSITE-ProRule" id="PRU00283"/>
    </source>
</evidence>
<evidence type="ECO:0000313" key="13">
    <source>
        <dbReference type="Proteomes" id="UP000504617"/>
    </source>
</evidence>
<dbReference type="InterPro" id="IPR019821">
    <property type="entry name" value="Kinesin_motor_CS"/>
</dbReference>